<evidence type="ECO:0000256" key="3">
    <source>
        <dbReference type="SAM" id="MobiDB-lite"/>
    </source>
</evidence>
<dbReference type="Pfam" id="PF00545">
    <property type="entry name" value="Ribonuclease"/>
    <property type="match status" value="1"/>
</dbReference>
<evidence type="ECO:0000256" key="2">
    <source>
        <dbReference type="ARBA" id="ARBA00022801"/>
    </source>
</evidence>
<organism evidence="4 5">
    <name type="scientific">Cercospora kikuchii</name>
    <dbReference type="NCBI Taxonomy" id="84275"/>
    <lineage>
        <taxon>Eukaryota</taxon>
        <taxon>Fungi</taxon>
        <taxon>Dikarya</taxon>
        <taxon>Ascomycota</taxon>
        <taxon>Pezizomycotina</taxon>
        <taxon>Dothideomycetes</taxon>
        <taxon>Dothideomycetidae</taxon>
        <taxon>Mycosphaerellales</taxon>
        <taxon>Mycosphaerellaceae</taxon>
        <taxon>Cercospora</taxon>
    </lineage>
</organism>
<accession>A0A9P3CSK7</accession>
<dbReference type="Gene3D" id="3.10.450.30">
    <property type="entry name" value="Microbial ribonucleases"/>
    <property type="match status" value="1"/>
</dbReference>
<keyword evidence="1" id="KW-0540">Nuclease</keyword>
<evidence type="ECO:0000256" key="1">
    <source>
        <dbReference type="ARBA" id="ARBA00022722"/>
    </source>
</evidence>
<dbReference type="AlphaFoldDB" id="A0A9P3CSK7"/>
<dbReference type="InterPro" id="IPR016191">
    <property type="entry name" value="Ribonuclease/ribotoxin"/>
</dbReference>
<dbReference type="GeneID" id="68296806"/>
<keyword evidence="2" id="KW-0378">Hydrolase</keyword>
<reference evidence="4 5" key="1">
    <citation type="submission" date="2021-01" db="EMBL/GenBank/DDBJ databases">
        <title>Cercospora kikuchii MAFF 305040 whole genome shotgun sequence.</title>
        <authorList>
            <person name="Kashiwa T."/>
            <person name="Suzuki T."/>
        </authorList>
    </citation>
    <scope>NUCLEOTIDE SEQUENCE [LARGE SCALE GENOMIC DNA]</scope>
    <source>
        <strain evidence="4 5">MAFF 305040</strain>
    </source>
</reference>
<evidence type="ECO:0000313" key="4">
    <source>
        <dbReference type="EMBL" id="GIZ48158.1"/>
    </source>
</evidence>
<feature type="compositionally biased region" description="Low complexity" evidence="3">
    <location>
        <begin position="211"/>
        <end position="226"/>
    </location>
</feature>
<dbReference type="GO" id="GO:0004521">
    <property type="term" value="F:RNA endonuclease activity"/>
    <property type="evidence" value="ECO:0007669"/>
    <property type="project" value="InterPro"/>
</dbReference>
<comment type="caution">
    <text evidence="4">The sequence shown here is derived from an EMBL/GenBank/DDBJ whole genome shotgun (WGS) entry which is preliminary data.</text>
</comment>
<dbReference type="OrthoDB" id="3935321at2759"/>
<feature type="compositionally biased region" description="Low complexity" evidence="3">
    <location>
        <begin position="1"/>
        <end position="10"/>
    </location>
</feature>
<keyword evidence="5" id="KW-1185">Reference proteome</keyword>
<dbReference type="RefSeq" id="XP_044662645.1">
    <property type="nucleotide sequence ID" value="XM_044806710.1"/>
</dbReference>
<feature type="region of interest" description="Disordered" evidence="3">
    <location>
        <begin position="207"/>
        <end position="226"/>
    </location>
</feature>
<dbReference type="GO" id="GO:0003723">
    <property type="term" value="F:RNA binding"/>
    <property type="evidence" value="ECO:0007669"/>
    <property type="project" value="InterPro"/>
</dbReference>
<name>A0A9P3CSK7_9PEZI</name>
<dbReference type="Proteomes" id="UP000825890">
    <property type="component" value="Unassembled WGS sequence"/>
</dbReference>
<dbReference type="EMBL" id="BOLY01000007">
    <property type="protein sequence ID" value="GIZ48158.1"/>
    <property type="molecule type" value="Genomic_DNA"/>
</dbReference>
<evidence type="ECO:0000313" key="5">
    <source>
        <dbReference type="Proteomes" id="UP000825890"/>
    </source>
</evidence>
<feature type="region of interest" description="Disordered" evidence="3">
    <location>
        <begin position="1"/>
        <end position="28"/>
    </location>
</feature>
<proteinExistence type="predicted"/>
<sequence length="374" mass="41457">MNCDCTGTSPTRKRRPTRTTVPRAETPRPDYGIPSAFYVCEPRAGSSRNANQNARSYPRTQIAEALDIAYPLALLRRNITAANGRVYPTRFYARGPDAANFQIPENDRRINVNRLMEFPLLRNEFGVFVGFREGLEQGPDRVVFDGRTGRFAGVFTHRGEEDNRFHRALGHDAEVNRPTIPLDFPPTIVVADPFGYPWFGGGIDSFPSKRSGPANDSGSAASAPAPANFPLSKDGCPTESGQCYCYNTVTILGWFPREAGLQAIDQACNDWKSQRVPYTKSLNDIKTLSATKKINYNGKDWTIDMSFWTEVPKKLPLGEFPVKQKDCVTALRSAMDNCQTADVERKIGGQYLLKVGNLGTRQFVIHPGVGNPGL</sequence>
<dbReference type="GO" id="GO:0016787">
    <property type="term" value="F:hydrolase activity"/>
    <property type="evidence" value="ECO:0007669"/>
    <property type="project" value="UniProtKB-KW"/>
</dbReference>
<gene>
    <name evidence="4" type="ORF">CKM354_001123100</name>
</gene>
<protein>
    <submittedName>
        <fullName evidence="4">Uncharacterized protein</fullName>
    </submittedName>
</protein>
<dbReference type="InterPro" id="IPR000026">
    <property type="entry name" value="N1-like"/>
</dbReference>
<dbReference type="SUPFAM" id="SSF53933">
    <property type="entry name" value="Microbial ribonucleases"/>
    <property type="match status" value="1"/>
</dbReference>